<dbReference type="InterPro" id="IPR024958">
    <property type="entry name" value="GRASP_PDZ"/>
</dbReference>
<dbReference type="GO" id="GO:0046872">
    <property type="term" value="F:metal ion binding"/>
    <property type="evidence" value="ECO:0007669"/>
    <property type="project" value="UniProtKB-KW"/>
</dbReference>
<dbReference type="Gene3D" id="2.30.42.10">
    <property type="match status" value="2"/>
</dbReference>
<proteinExistence type="predicted"/>
<evidence type="ECO:0000256" key="4">
    <source>
        <dbReference type="ARBA" id="ARBA00023136"/>
    </source>
</evidence>
<evidence type="ECO:0000259" key="6">
    <source>
        <dbReference type="PROSITE" id="PS51865"/>
    </source>
</evidence>
<dbReference type="EMBL" id="JWZX01003243">
    <property type="protein sequence ID" value="KOO22866.1"/>
    <property type="molecule type" value="Genomic_DNA"/>
</dbReference>
<keyword evidence="2" id="KW-0677">Repeat</keyword>
<feature type="domain" description="PDZ GRASP-type" evidence="6">
    <location>
        <begin position="121"/>
        <end position="207"/>
    </location>
</feature>
<evidence type="ECO:0000256" key="1">
    <source>
        <dbReference type="ARBA" id="ARBA00004394"/>
    </source>
</evidence>
<evidence type="ECO:0000313" key="8">
    <source>
        <dbReference type="Proteomes" id="UP000037460"/>
    </source>
</evidence>
<keyword evidence="3" id="KW-0333">Golgi apparatus</keyword>
<dbReference type="GO" id="GO:0007030">
    <property type="term" value="P:Golgi organization"/>
    <property type="evidence" value="ECO:0007669"/>
    <property type="project" value="TreeGrafter"/>
</dbReference>
<keyword evidence="5" id="KW-0479">Metal-binding</keyword>
<dbReference type="OrthoDB" id="3318at2759"/>
<evidence type="ECO:0000313" key="7">
    <source>
        <dbReference type="EMBL" id="KOO22866.1"/>
    </source>
</evidence>
<keyword evidence="4" id="KW-0472">Membrane</keyword>
<dbReference type="PROSITE" id="PS51865">
    <property type="entry name" value="PDZ_GRASP"/>
    <property type="match status" value="2"/>
</dbReference>
<comment type="caution">
    <text evidence="7">The sequence shown here is derived from an EMBL/GenBank/DDBJ whole genome shotgun (WGS) entry which is preliminary data.</text>
</comment>
<evidence type="ECO:0000256" key="5">
    <source>
        <dbReference type="PIRSR" id="PIRSR607583-1"/>
    </source>
</evidence>
<name>A0A0M0J8E4_9EUKA</name>
<accession>A0A0M0J8E4</accession>
<dbReference type="InterPro" id="IPR036034">
    <property type="entry name" value="PDZ_sf"/>
</dbReference>
<reference evidence="8" key="1">
    <citation type="journal article" date="2015" name="PLoS Genet.">
        <title>Genome Sequence and Transcriptome Analyses of Chrysochromulina tobin: Metabolic Tools for Enhanced Algal Fitness in the Prominent Order Prymnesiales (Haptophyceae).</title>
        <authorList>
            <person name="Hovde B.T."/>
            <person name="Deodato C.R."/>
            <person name="Hunsperger H.M."/>
            <person name="Ryken S.A."/>
            <person name="Yost W."/>
            <person name="Jha R.K."/>
            <person name="Patterson J."/>
            <person name="Monnat R.J. Jr."/>
            <person name="Barlow S.B."/>
            <person name="Starkenburg S.R."/>
            <person name="Cattolico R.A."/>
        </authorList>
    </citation>
    <scope>NUCLEOTIDE SEQUENCE</scope>
    <source>
        <strain evidence="8">CCMP291</strain>
    </source>
</reference>
<feature type="binding site" evidence="5">
    <location>
        <position position="30"/>
    </location>
    <ligand>
        <name>Zn(2+)</name>
        <dbReference type="ChEBI" id="CHEBI:29105"/>
    </ligand>
</feature>
<dbReference type="Pfam" id="PF04495">
    <property type="entry name" value="GRASP55_65"/>
    <property type="match status" value="1"/>
</dbReference>
<keyword evidence="5" id="KW-0862">Zinc</keyword>
<evidence type="ECO:0000256" key="3">
    <source>
        <dbReference type="ARBA" id="ARBA00023034"/>
    </source>
</evidence>
<feature type="domain" description="PDZ GRASP-type" evidence="6">
    <location>
        <begin position="25"/>
        <end position="115"/>
    </location>
</feature>
<dbReference type="Proteomes" id="UP000037460">
    <property type="component" value="Unassembled WGS sequence"/>
</dbReference>
<protein>
    <submittedName>
        <fullName evidence="7">Golgi reassembly stacking protein 55kda</fullName>
    </submittedName>
</protein>
<gene>
    <name evidence="7" type="ORF">Ctob_002038</name>
</gene>
<dbReference type="InterPro" id="IPR007583">
    <property type="entry name" value="GRASP55_65"/>
</dbReference>
<dbReference type="GO" id="GO:0000139">
    <property type="term" value="C:Golgi membrane"/>
    <property type="evidence" value="ECO:0007669"/>
    <property type="project" value="UniProtKB-SubCell"/>
</dbReference>
<comment type="subcellular location">
    <subcellularLocation>
        <location evidence="1">Golgi apparatus membrane</location>
    </subcellularLocation>
</comment>
<dbReference type="SUPFAM" id="SSF50156">
    <property type="entry name" value="PDZ domain-like"/>
    <property type="match status" value="2"/>
</dbReference>
<dbReference type="PANTHER" id="PTHR12893">
    <property type="entry name" value="GOLGI REASSEMBLY STACKING PROTEIN GRASP"/>
    <property type="match status" value="1"/>
</dbReference>
<dbReference type="AlphaFoldDB" id="A0A0M0J8E4"/>
<dbReference type="PANTHER" id="PTHR12893:SF0">
    <property type="entry name" value="GRASP65"/>
    <property type="match status" value="1"/>
</dbReference>
<evidence type="ECO:0000256" key="2">
    <source>
        <dbReference type="ARBA" id="ARBA00022737"/>
    </source>
</evidence>
<sequence length="207" mass="22758">MGSAISNEAEAGRQDVLDSVIGHEYGFRVHRIEPNSPGQAAGLQSVLDYIVVANGVRLDHDDGNFVRMIAENKGKPMRLCVFDTHTLRTRETILTPNDDWGGSGLLGITIRFDVAQDLSKHTLHVLDVFDDSPASAAGLDAYNDYILGVGDLLYDGPDEFGEIVMHNENRTVRLYVYSVRTESVRDVMITPTRTWGGDGYLGSSQSQ</sequence>
<organism evidence="7 8">
    <name type="scientific">Chrysochromulina tobinii</name>
    <dbReference type="NCBI Taxonomy" id="1460289"/>
    <lineage>
        <taxon>Eukaryota</taxon>
        <taxon>Haptista</taxon>
        <taxon>Haptophyta</taxon>
        <taxon>Prymnesiophyceae</taxon>
        <taxon>Prymnesiales</taxon>
        <taxon>Chrysochromulinaceae</taxon>
        <taxon>Chrysochromulina</taxon>
    </lineage>
</organism>
<keyword evidence="8" id="KW-1185">Reference proteome</keyword>